<evidence type="ECO:0000259" key="1">
    <source>
        <dbReference type="Pfam" id="PF21834"/>
    </source>
</evidence>
<evidence type="ECO:0000313" key="3">
    <source>
        <dbReference type="Proteomes" id="UP000321085"/>
    </source>
</evidence>
<dbReference type="AlphaFoldDB" id="A0A512C316"/>
<name>A0A512C316_9HYPH</name>
<dbReference type="Proteomes" id="UP000321085">
    <property type="component" value="Unassembled WGS sequence"/>
</dbReference>
<proteinExistence type="predicted"/>
<protein>
    <recommendedName>
        <fullName evidence="1">DUF6894 domain-containing protein</fullName>
    </recommendedName>
</protein>
<keyword evidence="3" id="KW-1185">Reference proteome</keyword>
<dbReference type="EMBL" id="BJYU01000192">
    <property type="protein sequence ID" value="GEO18427.1"/>
    <property type="molecule type" value="Genomic_DNA"/>
</dbReference>
<accession>A0A512C316</accession>
<sequence length="98" mass="11027">MLPPQAEKHPMPRYFFHVTDGHSERDTEGTELPDIYTAQNQAIRTSGELLRDMGGEFWNGTEWKLEVTDEQGQPLLTLRFSAEEHPALTDPSSNLGSA</sequence>
<reference evidence="2 3" key="1">
    <citation type="submission" date="2019-07" db="EMBL/GenBank/DDBJ databases">
        <title>Whole genome shotgun sequence of Microvirga aerophila NBRC 106136.</title>
        <authorList>
            <person name="Hosoyama A."/>
            <person name="Uohara A."/>
            <person name="Ohji S."/>
            <person name="Ichikawa N."/>
        </authorList>
    </citation>
    <scope>NUCLEOTIDE SEQUENCE [LARGE SCALE GENOMIC DNA]</scope>
    <source>
        <strain evidence="2 3">NBRC 106136</strain>
    </source>
</reference>
<evidence type="ECO:0000313" key="2">
    <source>
        <dbReference type="EMBL" id="GEO18427.1"/>
    </source>
</evidence>
<organism evidence="2 3">
    <name type="scientific">Microvirga aerophila</name>
    <dbReference type="NCBI Taxonomy" id="670291"/>
    <lineage>
        <taxon>Bacteria</taxon>
        <taxon>Pseudomonadati</taxon>
        <taxon>Pseudomonadota</taxon>
        <taxon>Alphaproteobacteria</taxon>
        <taxon>Hyphomicrobiales</taxon>
        <taxon>Methylobacteriaceae</taxon>
        <taxon>Microvirga</taxon>
    </lineage>
</organism>
<dbReference type="InterPro" id="IPR054189">
    <property type="entry name" value="DUF6894"/>
</dbReference>
<comment type="caution">
    <text evidence="2">The sequence shown here is derived from an EMBL/GenBank/DDBJ whole genome shotgun (WGS) entry which is preliminary data.</text>
</comment>
<gene>
    <name evidence="2" type="ORF">MAE02_61230</name>
</gene>
<feature type="domain" description="DUF6894" evidence="1">
    <location>
        <begin position="13"/>
        <end position="81"/>
    </location>
</feature>
<dbReference type="Pfam" id="PF21834">
    <property type="entry name" value="DUF6894"/>
    <property type="match status" value="1"/>
</dbReference>